<dbReference type="Proteomes" id="UP000031737">
    <property type="component" value="Unassembled WGS sequence"/>
</dbReference>
<name>A0A061IYD2_TRYRA</name>
<feature type="region of interest" description="Disordered" evidence="1">
    <location>
        <begin position="154"/>
        <end position="213"/>
    </location>
</feature>
<dbReference type="PROSITE" id="PS50076">
    <property type="entry name" value="DNAJ_2"/>
    <property type="match status" value="1"/>
</dbReference>
<dbReference type="VEuPathDB" id="TriTrypDB:TRSC58_06290"/>
<reference evidence="3 4" key="1">
    <citation type="submission" date="2013-07" db="EMBL/GenBank/DDBJ databases">
        <authorList>
            <person name="Stoco P.H."/>
            <person name="Wagner G."/>
            <person name="Gerber A."/>
            <person name="Zaha A."/>
            <person name="Thompson C."/>
            <person name="Bartholomeu D.C."/>
            <person name="Luckemeyer D.D."/>
            <person name="Bahia D."/>
            <person name="Loreto E."/>
            <person name="Prestes E.B."/>
            <person name="Lima F.M."/>
            <person name="Rodrigues-Luiz G."/>
            <person name="Vallejo G.A."/>
            <person name="Filho J.F."/>
            <person name="Monteiro K.M."/>
            <person name="Tyler K.M."/>
            <person name="de Almeida L.G."/>
            <person name="Ortiz M.F."/>
            <person name="Siervo M.A."/>
            <person name="de Moraes M.H."/>
            <person name="Cunha O.L."/>
            <person name="Mendonca-Neto R."/>
            <person name="Silva R."/>
            <person name="Teixeira S.M."/>
            <person name="Murta S.M."/>
            <person name="Sincero T.C."/>
            <person name="Mendes T.A."/>
            <person name="Urmenyi T.P."/>
            <person name="Silva V.G."/>
            <person name="da Rocha W.D."/>
            <person name="Andersson B."/>
            <person name="Romanha A.J."/>
            <person name="Steindel M."/>
            <person name="de Vasconcelos A.T."/>
            <person name="Grisard E.C."/>
        </authorList>
    </citation>
    <scope>NUCLEOTIDE SEQUENCE [LARGE SCALE GENOMIC DNA]</scope>
    <source>
        <strain evidence="3 4">SC58</strain>
    </source>
</reference>
<dbReference type="PANTHER" id="PTHR44137">
    <property type="entry name" value="BNAC03G44070D PROTEIN"/>
    <property type="match status" value="1"/>
</dbReference>
<dbReference type="Pfam" id="PF00226">
    <property type="entry name" value="DnaJ"/>
    <property type="match status" value="1"/>
</dbReference>
<dbReference type="SUPFAM" id="SSF46565">
    <property type="entry name" value="Chaperone J-domain"/>
    <property type="match status" value="1"/>
</dbReference>
<dbReference type="EMBL" id="AUPL01006290">
    <property type="protein sequence ID" value="ESL06042.1"/>
    <property type="molecule type" value="Genomic_DNA"/>
</dbReference>
<dbReference type="CDD" id="cd06257">
    <property type="entry name" value="DnaJ"/>
    <property type="match status" value="1"/>
</dbReference>
<evidence type="ECO:0000256" key="1">
    <source>
        <dbReference type="SAM" id="MobiDB-lite"/>
    </source>
</evidence>
<proteinExistence type="predicted"/>
<feature type="compositionally biased region" description="Basic and acidic residues" evidence="1">
    <location>
        <begin position="192"/>
        <end position="213"/>
    </location>
</feature>
<feature type="compositionally biased region" description="Low complexity" evidence="1">
    <location>
        <begin position="90"/>
        <end position="103"/>
    </location>
</feature>
<gene>
    <name evidence="3" type="ORF">TRSC58_06290</name>
</gene>
<sequence>MVVTSELSGEALVSYVLLTGRDAVRLFGADGVTAESALKRTYKALALRLHPDKNTHPGAHEAFQILQQSFEATLAALQSTAAHEAPKQGASPPTSSSSWFTTPTAPPPPPPRFPAFAQSSLPGSCKTGQWEERKRLVADNSLFEIPLPPDIFAECVTHDNPTSSETSATSHRTKPPEKRKTPLPTLDFSSSDGDHAGEAEDHQVSRLGDDQERVNCSLNAERNTAQRKKRSTRRRTLMQLFAEFDISDDEEDKVPIHHPTGNGTDHRWEPPFGRETGQRQQLASGKPVPTRASAVVACPCCGAGVFFVHVVSGVVCPSCHAQFVPAAIGMMDAKCHVAGRKKGHTLRGELCACGKASKGLCFLCD</sequence>
<evidence type="ECO:0000313" key="3">
    <source>
        <dbReference type="EMBL" id="ESL06042.1"/>
    </source>
</evidence>
<evidence type="ECO:0000259" key="2">
    <source>
        <dbReference type="PROSITE" id="PS50076"/>
    </source>
</evidence>
<evidence type="ECO:0000313" key="4">
    <source>
        <dbReference type="Proteomes" id="UP000031737"/>
    </source>
</evidence>
<organism evidence="3 4">
    <name type="scientific">Trypanosoma rangeli SC58</name>
    <dbReference type="NCBI Taxonomy" id="429131"/>
    <lineage>
        <taxon>Eukaryota</taxon>
        <taxon>Discoba</taxon>
        <taxon>Euglenozoa</taxon>
        <taxon>Kinetoplastea</taxon>
        <taxon>Metakinetoplastina</taxon>
        <taxon>Trypanosomatida</taxon>
        <taxon>Trypanosomatidae</taxon>
        <taxon>Trypanosoma</taxon>
        <taxon>Herpetosoma</taxon>
    </lineage>
</organism>
<dbReference type="Gene3D" id="1.10.287.110">
    <property type="entry name" value="DnaJ domain"/>
    <property type="match status" value="1"/>
</dbReference>
<dbReference type="InterPro" id="IPR001623">
    <property type="entry name" value="DnaJ_domain"/>
</dbReference>
<keyword evidence="4" id="KW-1185">Reference proteome</keyword>
<dbReference type="OrthoDB" id="10250354at2759"/>
<feature type="compositionally biased region" description="Polar residues" evidence="1">
    <location>
        <begin position="159"/>
        <end position="170"/>
    </location>
</feature>
<feature type="region of interest" description="Disordered" evidence="1">
    <location>
        <begin position="78"/>
        <end position="126"/>
    </location>
</feature>
<accession>A0A061IYD2</accession>
<protein>
    <recommendedName>
        <fullName evidence="2">J domain-containing protein</fullName>
    </recommendedName>
</protein>
<feature type="domain" description="J" evidence="2">
    <location>
        <begin position="22"/>
        <end position="78"/>
    </location>
</feature>
<feature type="region of interest" description="Disordered" evidence="1">
    <location>
        <begin position="251"/>
        <end position="278"/>
    </location>
</feature>
<dbReference type="PANTHER" id="PTHR44137:SF32">
    <property type="entry name" value="DNAJ HEAT SHOCK AMINO-TERMINAL DOMAIN PROTEIN"/>
    <property type="match status" value="1"/>
</dbReference>
<feature type="compositionally biased region" description="Pro residues" evidence="1">
    <location>
        <begin position="104"/>
        <end position="113"/>
    </location>
</feature>
<comment type="caution">
    <text evidence="3">The sequence shown here is derived from an EMBL/GenBank/DDBJ whole genome shotgun (WGS) entry which is preliminary data.</text>
</comment>
<dbReference type="SMART" id="SM00271">
    <property type="entry name" value="DnaJ"/>
    <property type="match status" value="1"/>
</dbReference>
<dbReference type="InterPro" id="IPR036869">
    <property type="entry name" value="J_dom_sf"/>
</dbReference>
<dbReference type="AlphaFoldDB" id="A0A061IYD2"/>